<feature type="compositionally biased region" description="Polar residues" evidence="7">
    <location>
        <begin position="181"/>
        <end position="191"/>
    </location>
</feature>
<dbReference type="PANTHER" id="PTHR24340:SF35">
    <property type="entry name" value="HGTX, ISOFORM C"/>
    <property type="match status" value="1"/>
</dbReference>
<evidence type="ECO:0000256" key="2">
    <source>
        <dbReference type="ARBA" id="ARBA00023125"/>
    </source>
</evidence>
<dbReference type="Gene3D" id="1.10.10.60">
    <property type="entry name" value="Homeodomain-like"/>
    <property type="match status" value="1"/>
</dbReference>
<dbReference type="InterPro" id="IPR001356">
    <property type="entry name" value="HD"/>
</dbReference>
<organism evidence="9 10">
    <name type="scientific">Taenia crassiceps</name>
    <dbReference type="NCBI Taxonomy" id="6207"/>
    <lineage>
        <taxon>Eukaryota</taxon>
        <taxon>Metazoa</taxon>
        <taxon>Spiralia</taxon>
        <taxon>Lophotrochozoa</taxon>
        <taxon>Platyhelminthes</taxon>
        <taxon>Cestoda</taxon>
        <taxon>Eucestoda</taxon>
        <taxon>Cyclophyllidea</taxon>
        <taxon>Taeniidae</taxon>
        <taxon>Taenia</taxon>
    </lineage>
</organism>
<keyword evidence="10" id="KW-1185">Reference proteome</keyword>
<accession>A0ABR4QS90</accession>
<feature type="region of interest" description="Disordered" evidence="7">
    <location>
        <begin position="132"/>
        <end position="223"/>
    </location>
</feature>
<feature type="compositionally biased region" description="Pro residues" evidence="7">
    <location>
        <begin position="206"/>
        <end position="217"/>
    </location>
</feature>
<dbReference type="Proteomes" id="UP001651158">
    <property type="component" value="Unassembled WGS sequence"/>
</dbReference>
<dbReference type="EMBL" id="JAKROA010000001">
    <property type="protein sequence ID" value="KAL5112457.1"/>
    <property type="molecule type" value="Genomic_DNA"/>
</dbReference>
<evidence type="ECO:0000256" key="1">
    <source>
        <dbReference type="ARBA" id="ARBA00004123"/>
    </source>
</evidence>
<feature type="compositionally biased region" description="Basic and acidic residues" evidence="7">
    <location>
        <begin position="192"/>
        <end position="203"/>
    </location>
</feature>
<protein>
    <submittedName>
        <fullName evidence="9">Homeobox protein</fullName>
    </submittedName>
</protein>
<dbReference type="PROSITE" id="PS50071">
    <property type="entry name" value="HOMEOBOX_2"/>
    <property type="match status" value="1"/>
</dbReference>
<feature type="DNA-binding region" description="Homeobox" evidence="5">
    <location>
        <begin position="315"/>
        <end position="374"/>
    </location>
</feature>
<dbReference type="PRINTS" id="PR00031">
    <property type="entry name" value="HTHREPRESSR"/>
</dbReference>
<keyword evidence="3 5" id="KW-0371">Homeobox</keyword>
<proteinExistence type="predicted"/>
<evidence type="ECO:0000313" key="10">
    <source>
        <dbReference type="Proteomes" id="UP001651158"/>
    </source>
</evidence>
<evidence type="ECO:0000256" key="4">
    <source>
        <dbReference type="ARBA" id="ARBA00023242"/>
    </source>
</evidence>
<evidence type="ECO:0000313" key="9">
    <source>
        <dbReference type="EMBL" id="KAL5112457.1"/>
    </source>
</evidence>
<evidence type="ECO:0000259" key="8">
    <source>
        <dbReference type="PROSITE" id="PS50071"/>
    </source>
</evidence>
<feature type="compositionally biased region" description="Polar residues" evidence="7">
    <location>
        <begin position="132"/>
        <end position="149"/>
    </location>
</feature>
<feature type="domain" description="Homeobox" evidence="8">
    <location>
        <begin position="313"/>
        <end position="373"/>
    </location>
</feature>
<reference evidence="9 10" key="1">
    <citation type="journal article" date="2022" name="Front. Cell. Infect. Microbiol.">
        <title>The Genomes of Two Strains of Taenia crassiceps the Animal Model for the Study of Human Cysticercosis.</title>
        <authorList>
            <person name="Bobes R.J."/>
            <person name="Estrada K."/>
            <person name="Rios-Valencia D.G."/>
            <person name="Calderon-Gallegos A."/>
            <person name="de la Torre P."/>
            <person name="Carrero J.C."/>
            <person name="Sanchez-Flores A."/>
            <person name="Laclette J.P."/>
        </authorList>
    </citation>
    <scope>NUCLEOTIDE SEQUENCE [LARGE SCALE GENOMIC DNA]</scope>
    <source>
        <strain evidence="9">WFUcys</strain>
    </source>
</reference>
<feature type="compositionally biased region" description="Polar residues" evidence="7">
    <location>
        <begin position="381"/>
        <end position="400"/>
    </location>
</feature>
<keyword evidence="4 5" id="KW-0539">Nucleus</keyword>
<evidence type="ECO:0000256" key="3">
    <source>
        <dbReference type="ARBA" id="ARBA00023155"/>
    </source>
</evidence>
<evidence type="ECO:0000256" key="7">
    <source>
        <dbReference type="SAM" id="MobiDB-lite"/>
    </source>
</evidence>
<feature type="compositionally biased region" description="Basic and acidic residues" evidence="7">
    <location>
        <begin position="166"/>
        <end position="176"/>
    </location>
</feature>
<evidence type="ECO:0000256" key="6">
    <source>
        <dbReference type="RuleBase" id="RU000682"/>
    </source>
</evidence>
<dbReference type="InterPro" id="IPR050394">
    <property type="entry name" value="Homeobox_NK-like"/>
</dbReference>
<feature type="compositionally biased region" description="Basic and acidic residues" evidence="7">
    <location>
        <begin position="407"/>
        <end position="424"/>
    </location>
</feature>
<feature type="region of interest" description="Disordered" evidence="7">
    <location>
        <begin position="372"/>
        <end position="465"/>
    </location>
</feature>
<gene>
    <name evidence="9" type="ORF">TcWFU_007140</name>
</gene>
<feature type="compositionally biased region" description="Pro residues" evidence="7">
    <location>
        <begin position="442"/>
        <end position="465"/>
    </location>
</feature>
<dbReference type="PROSITE" id="PS00027">
    <property type="entry name" value="HOMEOBOX_1"/>
    <property type="match status" value="1"/>
</dbReference>
<dbReference type="InterPro" id="IPR017970">
    <property type="entry name" value="Homeobox_CS"/>
</dbReference>
<dbReference type="PANTHER" id="PTHR24340">
    <property type="entry name" value="HOMEOBOX PROTEIN NKX"/>
    <property type="match status" value="1"/>
</dbReference>
<feature type="compositionally biased region" description="Low complexity" evidence="7">
    <location>
        <begin position="1"/>
        <end position="18"/>
    </location>
</feature>
<dbReference type="GO" id="GO:0003677">
    <property type="term" value="F:DNA binding"/>
    <property type="evidence" value="ECO:0007669"/>
    <property type="project" value="UniProtKB-KW"/>
</dbReference>
<dbReference type="InterPro" id="IPR000047">
    <property type="entry name" value="HTH_motif"/>
</dbReference>
<dbReference type="InterPro" id="IPR020479">
    <property type="entry name" value="HD_metazoa"/>
</dbReference>
<evidence type="ECO:0000256" key="5">
    <source>
        <dbReference type="PROSITE-ProRule" id="PRU00108"/>
    </source>
</evidence>
<keyword evidence="2 5" id="KW-0238">DNA-binding</keyword>
<sequence length="535" mass="58563">METIERSSLLSRAAGLLNSPPPGVKPDSVDEQYSLQLEAHSTPLSPSRRRKAPSSSPDSPLTEPKVSKCENSSCEERNFKDAPLEAAATKPFSNYPPELSQTLFSNILAALTSSGFINPFAYPPGDVISQLPSMNGIPGQNKTNCSQKPRTSHAIRDILGVGDTTSNRDEINRESPRPSIDFSQRRSSPTLQKEEKNENDCKKTSPPLPSLPPPPPLMNWATQHPSLRYPSQEASSDFAAALRQFGGPNYLPGVSPSAFINEPEMSRSPSGATLFPQKFGMSHVGMPTSPSPNPGFLWMRHPNENLNHTEKDGKRKHTRPTFSGQQIFALEKTFEQTKYLAGPERARLAYLLGMSESQVKVWFQNRRTKWRKRSAADMASVRSTTGNQAPTFASGTSTKLSINSEHSSPRSESHHNHSPSEDVSRASGDAFEEGKESVQQAPPLPQSTLPPPQPPPPTAPLPTTIPPHLASAFLAATSSLQNLPFPFGMLAPSIGVPLREEPEDVLRSRICERASTTERLLNPLLFQTFRGTEKP</sequence>
<dbReference type="SMART" id="SM00389">
    <property type="entry name" value="HOX"/>
    <property type="match status" value="1"/>
</dbReference>
<dbReference type="SUPFAM" id="SSF46689">
    <property type="entry name" value="Homeodomain-like"/>
    <property type="match status" value="1"/>
</dbReference>
<name>A0ABR4QS90_9CEST</name>
<dbReference type="CDD" id="cd00086">
    <property type="entry name" value="homeodomain"/>
    <property type="match status" value="1"/>
</dbReference>
<comment type="caution">
    <text evidence="9">The sequence shown here is derived from an EMBL/GenBank/DDBJ whole genome shotgun (WGS) entry which is preliminary data.</text>
</comment>
<dbReference type="InterPro" id="IPR009057">
    <property type="entry name" value="Homeodomain-like_sf"/>
</dbReference>
<dbReference type="PRINTS" id="PR00024">
    <property type="entry name" value="HOMEOBOX"/>
</dbReference>
<feature type="region of interest" description="Disordered" evidence="7">
    <location>
        <begin position="1"/>
        <end position="76"/>
    </location>
</feature>
<dbReference type="Pfam" id="PF00046">
    <property type="entry name" value="Homeodomain"/>
    <property type="match status" value="1"/>
</dbReference>
<comment type="subcellular location">
    <subcellularLocation>
        <location evidence="1 5 6">Nucleus</location>
    </subcellularLocation>
</comment>